<feature type="domain" description="RHS protein conserved region" evidence="2">
    <location>
        <begin position="1152"/>
        <end position="1184"/>
    </location>
</feature>
<dbReference type="InterPro" id="IPR045351">
    <property type="entry name" value="DUF6531"/>
</dbReference>
<comment type="caution">
    <text evidence="4">The sequence shown here is derived from an EMBL/GenBank/DDBJ whole genome shotgun (WGS) entry which is preliminary data.</text>
</comment>
<evidence type="ECO:0000259" key="3">
    <source>
        <dbReference type="Pfam" id="PF20148"/>
    </source>
</evidence>
<dbReference type="InterPro" id="IPR001826">
    <property type="entry name" value="RHS"/>
</dbReference>
<evidence type="ECO:0008006" key="6">
    <source>
        <dbReference type="Google" id="ProtNLM"/>
    </source>
</evidence>
<dbReference type="Gene3D" id="3.90.930.1">
    <property type="match status" value="1"/>
</dbReference>
<accession>A0A150QXW6</accession>
<dbReference type="PANTHER" id="PTHR32305:SF15">
    <property type="entry name" value="PROTEIN RHSA-RELATED"/>
    <property type="match status" value="1"/>
</dbReference>
<dbReference type="Pfam" id="PF03527">
    <property type="entry name" value="RHS"/>
    <property type="match status" value="1"/>
</dbReference>
<dbReference type="InterPro" id="IPR022385">
    <property type="entry name" value="Rhs_assc_core"/>
</dbReference>
<feature type="compositionally biased region" description="Basic and acidic residues" evidence="1">
    <location>
        <begin position="206"/>
        <end position="215"/>
    </location>
</feature>
<gene>
    <name evidence="4" type="ORF">BE15_14200</name>
</gene>
<organism evidence="4 5">
    <name type="scientific">Sorangium cellulosum</name>
    <name type="common">Polyangium cellulosum</name>
    <dbReference type="NCBI Taxonomy" id="56"/>
    <lineage>
        <taxon>Bacteria</taxon>
        <taxon>Pseudomonadati</taxon>
        <taxon>Myxococcota</taxon>
        <taxon>Polyangia</taxon>
        <taxon>Polyangiales</taxon>
        <taxon>Polyangiaceae</taxon>
        <taxon>Sorangium</taxon>
    </lineage>
</organism>
<evidence type="ECO:0000259" key="2">
    <source>
        <dbReference type="Pfam" id="PF03527"/>
    </source>
</evidence>
<dbReference type="InterPro" id="IPR031325">
    <property type="entry name" value="RHS_repeat"/>
</dbReference>
<feature type="domain" description="DUF6531" evidence="3">
    <location>
        <begin position="237"/>
        <end position="311"/>
    </location>
</feature>
<proteinExistence type="predicted"/>
<feature type="region of interest" description="Disordered" evidence="1">
    <location>
        <begin position="206"/>
        <end position="238"/>
    </location>
</feature>
<dbReference type="PANTHER" id="PTHR32305">
    <property type="match status" value="1"/>
</dbReference>
<dbReference type="InterPro" id="IPR050708">
    <property type="entry name" value="T6SS_VgrG/RHS"/>
</dbReference>
<dbReference type="NCBIfam" id="TIGR03696">
    <property type="entry name" value="Rhs_assc_core"/>
    <property type="match status" value="1"/>
</dbReference>
<dbReference type="OrthoDB" id="9757552at2"/>
<dbReference type="SUPFAM" id="SSF63829">
    <property type="entry name" value="Calcium-dependent phosphotriesterase"/>
    <property type="match status" value="1"/>
</dbReference>
<name>A0A150QXW6_SORCE</name>
<dbReference type="Pfam" id="PF20148">
    <property type="entry name" value="DUF6531"/>
    <property type="match status" value="1"/>
</dbReference>
<sequence>MAHNFHDINGWLLVGIEMHQGFHIFPPMPMKFWKLTLVHPFTLGDKQQPTVLFNGVPSVTHGHEPMFLWPHLGIIPDPLDALTPLHILLGSHKCWLPRGAVEICGEKSTCCVIGGPLSLNADCWDTGKWPTSLVLNPGTVQTTPTFGDFAMGAVTLAIDLLIDLAFEGAFKLGGALLMKLGGKLLKPAFKKGKELLERGLRAATRGADDAGDAARKGATRSASGASSPPRSKCTTAGHPVDVASGRVVDAQVDLSLPGPIPLVWERQYASSRALERTSLGRGGWVHSFEQWVERTDGGLTLRDQEGRDVFFPPVEPGQRAFRRADRLTIGALADGAFTVHSHDTRLTRRFAPAAPGGRALLRSISDPHGNAIVLEYAGERLHRIIDTAGREVRVKATHGGRIARLEVRVGGNLEQWVDYAYTRMGELASATDALGHADTYGYDEDHRMVKTTLKNGVSFYYAYDPETGWCKKTWGDGGLHTVELRVDLERRITRLTGNEEPRVLYWNEDGLVVREETPEGLLLRTIAYDEDQVVVAEGNGAGEITRYEHDERGRKIREIDPAGNVTEWSYDGENPVLRVDPGGLATRYDHDARGSLVGVIYPSRHHVRLEYDERGHLRAIHGEEGQVASFTVDAAHNLVEKIDARGERTRYEYDPLGEPVARTDALGRRTTVQYDRLRQPVLIQRPDGTLTQSEYDPLGNPRRVLDALGQATTLTYGGTGSLRALEQADGRVWRFRYTTRERLRAVENPRGETYEFTYDSAGRVVRETTFDGRVLDYRHAPNGRVCRIDYPDGSFRAFSHDPLGNIVEETSSDGAIRFDRDRAGRLLGAAIEHAGQRTVTRFERDALGRVIAETQDERTLRYAYDARGRRTSRTMPDGATTRYRYDGRGQLAGVDHDGFQLALERDALGREVARGDAAGRFSIRTAYDAMDRMIEQRMDVRAPGGGAPAMAVRRLWRRDPLGRVSGIAESRWGATAYDYDPIGQLLEARRGADREVFSYDAAGYVQRLVEGLDHAPAEAEDPAWEIDKGDVLLRTERARYAYDGRRRRVLKTAGAGPEAERTQYTWDCRDQLREVKLPSGERVAFTYDAFGRRVRKELFDAGGDAQHAVEFLWDRDVLAADVDTRHGARCFVHAPGTFVPLLQAEQGEVFSYINDPVGVPKELVDARGEVAWSAAHAAWGQVAEAFVDPARRSRSGRAVSSPFRLMGQYADEETGLHSTRFRTWDAEVARWCSPDPLGIRAGGHLFGFDGSPTLRVDPLGLVGLDEPGYLVYGLFREGEDEPFYIGYTNDFDERQRAHSSPGQRLATETGEMRRIQDNLTFRQARGNEQAYMEWYGTRPADQIGEFPGNVYNSFRHERALDASDLRGQAFEAEYQARMRRLEEIRPARARQGCT</sequence>
<dbReference type="Pfam" id="PF05593">
    <property type="entry name" value="RHS_repeat"/>
    <property type="match status" value="4"/>
</dbReference>
<dbReference type="Proteomes" id="UP000075260">
    <property type="component" value="Unassembled WGS sequence"/>
</dbReference>
<reference evidence="4 5" key="1">
    <citation type="submission" date="2014-02" db="EMBL/GenBank/DDBJ databases">
        <title>The small core and large imbalanced accessory genome model reveals a collaborative survival strategy of Sorangium cellulosum strains in nature.</title>
        <authorList>
            <person name="Han K."/>
            <person name="Peng R."/>
            <person name="Blom J."/>
            <person name="Li Y.-Z."/>
        </authorList>
    </citation>
    <scope>NUCLEOTIDE SEQUENCE [LARGE SCALE GENOMIC DNA]</scope>
    <source>
        <strain evidence="4 5">So0008-312</strain>
    </source>
</reference>
<evidence type="ECO:0000256" key="1">
    <source>
        <dbReference type="SAM" id="MobiDB-lite"/>
    </source>
</evidence>
<protein>
    <recommendedName>
        <fullName evidence="6">Type IV secretion protein Rhs</fullName>
    </recommendedName>
</protein>
<evidence type="ECO:0000313" key="5">
    <source>
        <dbReference type="Proteomes" id="UP000075260"/>
    </source>
</evidence>
<feature type="compositionally biased region" description="Low complexity" evidence="1">
    <location>
        <begin position="219"/>
        <end position="232"/>
    </location>
</feature>
<evidence type="ECO:0000313" key="4">
    <source>
        <dbReference type="EMBL" id="KYF72813.1"/>
    </source>
</evidence>
<dbReference type="NCBIfam" id="TIGR01643">
    <property type="entry name" value="YD_repeat_2x"/>
    <property type="match status" value="6"/>
</dbReference>
<dbReference type="InterPro" id="IPR006530">
    <property type="entry name" value="YD"/>
</dbReference>
<dbReference type="EMBL" id="JEMA01000236">
    <property type="protein sequence ID" value="KYF72813.1"/>
    <property type="molecule type" value="Genomic_DNA"/>
</dbReference>
<dbReference type="Gene3D" id="2.180.10.10">
    <property type="entry name" value="RHS repeat-associated core"/>
    <property type="match status" value="2"/>
</dbReference>